<dbReference type="NCBIfam" id="TIGR02866">
    <property type="entry name" value="CoxB"/>
    <property type="match status" value="1"/>
</dbReference>
<dbReference type="GO" id="GO:0005886">
    <property type="term" value="C:plasma membrane"/>
    <property type="evidence" value="ECO:0007669"/>
    <property type="project" value="UniProtKB-SubCell"/>
</dbReference>
<dbReference type="PANTHER" id="PTHR22888">
    <property type="entry name" value="CYTOCHROME C OXIDASE, SUBUNIT II"/>
    <property type="match status" value="1"/>
</dbReference>
<evidence type="ECO:0000256" key="3">
    <source>
        <dbReference type="ARBA" id="ARBA00022448"/>
    </source>
</evidence>
<evidence type="ECO:0000256" key="10">
    <source>
        <dbReference type="ARBA" id="ARBA00023008"/>
    </source>
</evidence>
<keyword evidence="20" id="KW-1185">Reference proteome</keyword>
<evidence type="ECO:0000256" key="13">
    <source>
        <dbReference type="ARBA" id="ARBA00047816"/>
    </source>
</evidence>
<name>A0A1M5U4U3_9BACI</name>
<dbReference type="GO" id="GO:0042773">
    <property type="term" value="P:ATP synthesis coupled electron transport"/>
    <property type="evidence" value="ECO:0007669"/>
    <property type="project" value="TreeGrafter"/>
</dbReference>
<dbReference type="SUPFAM" id="SSF81464">
    <property type="entry name" value="Cytochrome c oxidase subunit II-like, transmembrane region"/>
    <property type="match status" value="1"/>
</dbReference>
<evidence type="ECO:0000256" key="4">
    <source>
        <dbReference type="ARBA" id="ARBA00022660"/>
    </source>
</evidence>
<evidence type="ECO:0000313" key="19">
    <source>
        <dbReference type="EMBL" id="SHH57984.1"/>
    </source>
</evidence>
<comment type="catalytic activity">
    <reaction evidence="13 15">
        <text>4 Fe(II)-[cytochrome c] + O2 + 8 H(+)(in) = 4 Fe(III)-[cytochrome c] + 2 H2O + 4 H(+)(out)</text>
        <dbReference type="Rhea" id="RHEA:11436"/>
        <dbReference type="Rhea" id="RHEA-COMP:10350"/>
        <dbReference type="Rhea" id="RHEA-COMP:14399"/>
        <dbReference type="ChEBI" id="CHEBI:15377"/>
        <dbReference type="ChEBI" id="CHEBI:15378"/>
        <dbReference type="ChEBI" id="CHEBI:15379"/>
        <dbReference type="ChEBI" id="CHEBI:29033"/>
        <dbReference type="ChEBI" id="CHEBI:29034"/>
        <dbReference type="EC" id="7.1.1.9"/>
    </reaction>
</comment>
<dbReference type="Pfam" id="PF02790">
    <property type="entry name" value="COX2_TM"/>
    <property type="match status" value="1"/>
</dbReference>
<evidence type="ECO:0000256" key="7">
    <source>
        <dbReference type="ARBA" id="ARBA00022967"/>
    </source>
</evidence>
<evidence type="ECO:0000256" key="9">
    <source>
        <dbReference type="ARBA" id="ARBA00022989"/>
    </source>
</evidence>
<dbReference type="RefSeq" id="WP_073009090.1">
    <property type="nucleotide sequence ID" value="NZ_FQXD01000009.1"/>
</dbReference>
<comment type="cofactor">
    <cofactor evidence="15">
        <name>Cu cation</name>
        <dbReference type="ChEBI" id="CHEBI:23378"/>
    </cofactor>
    <text evidence="15">Binds a copper A center.</text>
</comment>
<keyword evidence="10 15" id="KW-0186">Copper</keyword>
<dbReference type="EC" id="7.1.1.9" evidence="15"/>
<dbReference type="GO" id="GO:0016491">
    <property type="term" value="F:oxidoreductase activity"/>
    <property type="evidence" value="ECO:0007669"/>
    <property type="project" value="InterPro"/>
</dbReference>
<evidence type="ECO:0000256" key="14">
    <source>
        <dbReference type="RuleBase" id="RU000456"/>
    </source>
</evidence>
<evidence type="ECO:0000256" key="1">
    <source>
        <dbReference type="ARBA" id="ARBA00004141"/>
    </source>
</evidence>
<dbReference type="PROSITE" id="PS51257">
    <property type="entry name" value="PROKAR_LIPOPROTEIN"/>
    <property type="match status" value="1"/>
</dbReference>
<feature type="domain" description="Cytochrome oxidase subunit II copper A binding" evidence="17">
    <location>
        <begin position="116"/>
        <end position="227"/>
    </location>
</feature>
<keyword evidence="4 14" id="KW-0679">Respiratory chain</keyword>
<dbReference type="InterPro" id="IPR001505">
    <property type="entry name" value="Copper_CuA"/>
</dbReference>
<gene>
    <name evidence="19" type="ORF">SAMN05421807_10928</name>
</gene>
<dbReference type="PROSITE" id="PS50999">
    <property type="entry name" value="COX2_TM"/>
    <property type="match status" value="1"/>
</dbReference>
<dbReference type="PANTHER" id="PTHR22888:SF18">
    <property type="entry name" value="CYTOCHROME BO(3) UBIQUINOL OXIDASE SUBUNIT 2"/>
    <property type="match status" value="1"/>
</dbReference>
<dbReference type="InterPro" id="IPR011759">
    <property type="entry name" value="Cyt_c_oxidase_su2_TM_dom"/>
</dbReference>
<evidence type="ECO:0000256" key="16">
    <source>
        <dbReference type="SAM" id="Phobius"/>
    </source>
</evidence>
<dbReference type="PROSITE" id="PS00078">
    <property type="entry name" value="COX2"/>
    <property type="match status" value="1"/>
</dbReference>
<proteinExistence type="inferred from homology"/>
<dbReference type="GO" id="GO:0004129">
    <property type="term" value="F:cytochrome-c oxidase activity"/>
    <property type="evidence" value="ECO:0007669"/>
    <property type="project" value="UniProtKB-EC"/>
</dbReference>
<sequence>MKKIFLLPLLLFLTGCNITVLDPKSDTASEQAFLIEFSFWIMMFVVVTVFILFTYFVIKYRYTETRKHDLPQDVKGNIKLEITWITIPVLLLIVLAVPTLAITYDQSPQWTEESDQSGVVIDVVGKQFNWTFTHANGTEEMDKLLIPEGESIVLNLKSADVIHSFWVPQLGGKVDVIPGKELTYEINNPKKGTYQGKCAEYCGLGHTDMTFEVKVVSKQAYEQYLQK</sequence>
<keyword evidence="7" id="KW-1278">Translocase</keyword>
<dbReference type="AlphaFoldDB" id="A0A1M5U4U3"/>
<feature type="transmembrane region" description="Helical" evidence="16">
    <location>
        <begin position="37"/>
        <end position="58"/>
    </location>
</feature>
<dbReference type="SUPFAM" id="SSF49503">
    <property type="entry name" value="Cupredoxins"/>
    <property type="match status" value="1"/>
</dbReference>
<accession>A0A1M5U4U3</accession>
<dbReference type="GO" id="GO:0005507">
    <property type="term" value="F:copper ion binding"/>
    <property type="evidence" value="ECO:0007669"/>
    <property type="project" value="InterPro"/>
</dbReference>
<organism evidence="19 20">
    <name type="scientific">Virgibacillus chiguensis</name>
    <dbReference type="NCBI Taxonomy" id="411959"/>
    <lineage>
        <taxon>Bacteria</taxon>
        <taxon>Bacillati</taxon>
        <taxon>Bacillota</taxon>
        <taxon>Bacilli</taxon>
        <taxon>Bacillales</taxon>
        <taxon>Bacillaceae</taxon>
        <taxon>Virgibacillus</taxon>
    </lineage>
</organism>
<evidence type="ECO:0000256" key="5">
    <source>
        <dbReference type="ARBA" id="ARBA00022692"/>
    </source>
</evidence>
<keyword evidence="8 14" id="KW-0249">Electron transport</keyword>
<keyword evidence="9 16" id="KW-1133">Transmembrane helix</keyword>
<keyword evidence="11 16" id="KW-0472">Membrane</keyword>
<dbReference type="Gene3D" id="2.60.40.420">
    <property type="entry name" value="Cupredoxins - blue copper proteins"/>
    <property type="match status" value="1"/>
</dbReference>
<evidence type="ECO:0000256" key="6">
    <source>
        <dbReference type="ARBA" id="ARBA00022723"/>
    </source>
</evidence>
<dbReference type="OrthoDB" id="9781261at2"/>
<feature type="transmembrane region" description="Helical" evidence="16">
    <location>
        <begin position="82"/>
        <end position="104"/>
    </location>
</feature>
<dbReference type="InterPro" id="IPR036257">
    <property type="entry name" value="Cyt_c_oxidase_su2_TM_sf"/>
</dbReference>
<dbReference type="InterPro" id="IPR008972">
    <property type="entry name" value="Cupredoxin"/>
</dbReference>
<dbReference type="Proteomes" id="UP000184079">
    <property type="component" value="Unassembled WGS sequence"/>
</dbReference>
<evidence type="ECO:0000259" key="17">
    <source>
        <dbReference type="PROSITE" id="PS50857"/>
    </source>
</evidence>
<evidence type="ECO:0000256" key="2">
    <source>
        <dbReference type="ARBA" id="ARBA00007866"/>
    </source>
</evidence>
<dbReference type="EMBL" id="FQXD01000009">
    <property type="protein sequence ID" value="SHH57984.1"/>
    <property type="molecule type" value="Genomic_DNA"/>
</dbReference>
<evidence type="ECO:0000256" key="12">
    <source>
        <dbReference type="ARBA" id="ARBA00024688"/>
    </source>
</evidence>
<keyword evidence="5 14" id="KW-0812">Transmembrane</keyword>
<evidence type="ECO:0000256" key="15">
    <source>
        <dbReference type="RuleBase" id="RU004024"/>
    </source>
</evidence>
<dbReference type="Pfam" id="PF00116">
    <property type="entry name" value="COX2"/>
    <property type="match status" value="1"/>
</dbReference>
<dbReference type="PRINTS" id="PR01166">
    <property type="entry name" value="CYCOXIDASEII"/>
</dbReference>
<evidence type="ECO:0000259" key="18">
    <source>
        <dbReference type="PROSITE" id="PS50999"/>
    </source>
</evidence>
<evidence type="ECO:0000256" key="11">
    <source>
        <dbReference type="ARBA" id="ARBA00023136"/>
    </source>
</evidence>
<keyword evidence="6 15" id="KW-0479">Metal-binding</keyword>
<reference evidence="20" key="1">
    <citation type="submission" date="2016-11" db="EMBL/GenBank/DDBJ databases">
        <authorList>
            <person name="Varghese N."/>
            <person name="Submissions S."/>
        </authorList>
    </citation>
    <scope>NUCLEOTIDE SEQUENCE [LARGE SCALE GENOMIC DNA]</scope>
    <source>
        <strain evidence="20">CGMCC 1.6496</strain>
    </source>
</reference>
<dbReference type="Gene3D" id="1.10.287.90">
    <property type="match status" value="1"/>
</dbReference>
<evidence type="ECO:0000313" key="20">
    <source>
        <dbReference type="Proteomes" id="UP000184079"/>
    </source>
</evidence>
<dbReference type="InterPro" id="IPR014222">
    <property type="entry name" value="Cyt_c_oxidase_su2"/>
</dbReference>
<comment type="similarity">
    <text evidence="2 14">Belongs to the cytochrome c oxidase subunit 2 family.</text>
</comment>
<dbReference type="InterPro" id="IPR002429">
    <property type="entry name" value="CcO_II-like_C"/>
</dbReference>
<protein>
    <recommendedName>
        <fullName evidence="15">Cytochrome c oxidase subunit 2</fullName>
        <ecNumber evidence="15">7.1.1.9</ecNumber>
    </recommendedName>
</protein>
<feature type="domain" description="Cytochrome oxidase subunit II transmembrane region profile" evidence="18">
    <location>
        <begin position="12"/>
        <end position="110"/>
    </location>
</feature>
<dbReference type="InterPro" id="IPR045187">
    <property type="entry name" value="CcO_II"/>
</dbReference>
<dbReference type="PROSITE" id="PS50857">
    <property type="entry name" value="COX2_CUA"/>
    <property type="match status" value="1"/>
</dbReference>
<comment type="function">
    <text evidence="12 15">Subunits I and II form the functional core of the enzyme complex. Electrons originating in cytochrome c are transferred via heme a and Cu(A) to the binuclear center formed by heme a3 and Cu(B).</text>
</comment>
<keyword evidence="3 14" id="KW-0813">Transport</keyword>
<evidence type="ECO:0000256" key="8">
    <source>
        <dbReference type="ARBA" id="ARBA00022982"/>
    </source>
</evidence>
<comment type="subcellular location">
    <subcellularLocation>
        <location evidence="14">Cell membrane</location>
        <topology evidence="14">Multi-pass membrane protein</topology>
    </subcellularLocation>
    <subcellularLocation>
        <location evidence="1">Membrane</location>
        <topology evidence="1">Multi-pass membrane protein</topology>
    </subcellularLocation>
</comment>